<dbReference type="SUPFAM" id="SSF55781">
    <property type="entry name" value="GAF domain-like"/>
    <property type="match status" value="1"/>
</dbReference>
<comment type="subcellular location">
    <subcellularLocation>
        <location evidence="2">Membrane</location>
    </subcellularLocation>
</comment>
<protein>
    <recommendedName>
        <fullName evidence="4">Adenylate cyclase</fullName>
        <ecNumber evidence="3">4.6.1.1</ecNumber>
    </recommendedName>
    <alternativeName>
        <fullName evidence="14">ATP pyrophosphate-lyase</fullName>
    </alternativeName>
    <alternativeName>
        <fullName evidence="15">Adenylyl cyclase</fullName>
    </alternativeName>
</protein>
<dbReference type="InterPro" id="IPR050401">
    <property type="entry name" value="Cyclic_nucleotide_synthase"/>
</dbReference>
<evidence type="ECO:0000256" key="11">
    <source>
        <dbReference type="ARBA" id="ARBA00022998"/>
    </source>
</evidence>
<evidence type="ECO:0000256" key="4">
    <source>
        <dbReference type="ARBA" id="ARBA00021420"/>
    </source>
</evidence>
<reference evidence="19" key="1">
    <citation type="journal article" date="2019" name="PLoS Negl. Trop. Dis.">
        <title>Revisiting the worldwide diversity of Leptospira species in the environment.</title>
        <authorList>
            <person name="Vincent A.T."/>
            <person name="Schiettekatte O."/>
            <person name="Bourhy P."/>
            <person name="Veyrier F.J."/>
            <person name="Picardeau M."/>
        </authorList>
    </citation>
    <scope>NUCLEOTIDE SEQUENCE [LARGE SCALE GENOMIC DNA]</scope>
    <source>
        <strain evidence="19">201702476</strain>
    </source>
</reference>
<dbReference type="Pfam" id="PF00211">
    <property type="entry name" value="Guanylate_cyc"/>
    <property type="match status" value="1"/>
</dbReference>
<keyword evidence="7" id="KW-0547">Nucleotide-binding</keyword>
<evidence type="ECO:0000313" key="20">
    <source>
        <dbReference type="Proteomes" id="UP000297693"/>
    </source>
</evidence>
<dbReference type="EC" id="4.6.1.1" evidence="3"/>
<dbReference type="FunFam" id="3.30.70.1230:FF:000033">
    <property type="entry name" value="Adenylate cyclase"/>
    <property type="match status" value="1"/>
</dbReference>
<dbReference type="SUPFAM" id="SSF55073">
    <property type="entry name" value="Nucleotide cyclase"/>
    <property type="match status" value="1"/>
</dbReference>
<comment type="subunit">
    <text evidence="16">Homodimer. Can also exist as monomer.</text>
</comment>
<keyword evidence="20" id="KW-1185">Reference proteome</keyword>
<dbReference type="PROSITE" id="PS50125">
    <property type="entry name" value="GUANYLATE_CYCLASE_2"/>
    <property type="match status" value="1"/>
</dbReference>
<organism evidence="19 20">
    <name type="scientific">Leptospira ognonensis</name>
    <dbReference type="NCBI Taxonomy" id="2484945"/>
    <lineage>
        <taxon>Bacteria</taxon>
        <taxon>Pseudomonadati</taxon>
        <taxon>Spirochaetota</taxon>
        <taxon>Spirochaetia</taxon>
        <taxon>Leptospirales</taxon>
        <taxon>Leptospiraceae</taxon>
        <taxon>Leptospira</taxon>
    </lineage>
</organism>
<evidence type="ECO:0000313" key="19">
    <source>
        <dbReference type="EMBL" id="TGL62135.1"/>
    </source>
</evidence>
<feature type="domain" description="Guanylate cyclase" evidence="18">
    <location>
        <begin position="263"/>
        <end position="394"/>
    </location>
</feature>
<evidence type="ECO:0000256" key="14">
    <source>
        <dbReference type="ARBA" id="ARBA00032597"/>
    </source>
</evidence>
<dbReference type="PANTHER" id="PTHR11920:SF335">
    <property type="entry name" value="GUANYLATE CYCLASE"/>
    <property type="match status" value="1"/>
</dbReference>
<dbReference type="InterPro" id="IPR001054">
    <property type="entry name" value="A/G_cyclase"/>
</dbReference>
<dbReference type="InterPro" id="IPR018297">
    <property type="entry name" value="A/G_cyclase_CS"/>
</dbReference>
<evidence type="ECO:0000256" key="2">
    <source>
        <dbReference type="ARBA" id="ARBA00004370"/>
    </source>
</evidence>
<dbReference type="PANTHER" id="PTHR11920">
    <property type="entry name" value="GUANYLYL CYCLASE"/>
    <property type="match status" value="1"/>
</dbReference>
<evidence type="ECO:0000256" key="5">
    <source>
        <dbReference type="ARBA" id="ARBA00022692"/>
    </source>
</evidence>
<keyword evidence="9" id="KW-0460">Magnesium</keyword>
<proteinExistence type="inferred from homology"/>
<dbReference type="GO" id="GO:0046872">
    <property type="term" value="F:metal ion binding"/>
    <property type="evidence" value="ECO:0007669"/>
    <property type="project" value="UniProtKB-KW"/>
</dbReference>
<keyword evidence="10" id="KW-1133">Transmembrane helix</keyword>
<dbReference type="SMART" id="SM00065">
    <property type="entry name" value="GAF"/>
    <property type="match status" value="1"/>
</dbReference>
<dbReference type="Gene3D" id="3.30.70.1230">
    <property type="entry name" value="Nucleotide cyclase"/>
    <property type="match status" value="1"/>
</dbReference>
<keyword evidence="12" id="KW-0472">Membrane</keyword>
<sequence length="468" mass="53394">MDLKHENIIWQYGRREGDLLPGVLLKEDGRYYIKSAYYAQVNEQLSRLSMLMDVSRSIMAEIDLDSLLQLIMQKVTIVMNADRSSLFLVDHEKQQLWTRVAQGASEIRLPFGEGIAGDVARTGITANIPDAYEDKRFNKDFDIKTGYRTKSILCMGIRNQHGKIIGTIQVLNKKDNTAFSETDESMLSAFCALAGISLENARAYEELQIERNSLEVRVQERTKELATEKKKADELLLNILPVDIAEELKVKGEAEPRAYERVTVMFTDFKGFTQVAEKMSAENLVSDLDKCFYYFDEVMDRFKVEKIKTIGDSYMCAGGLPKPNRTNPVEVVLAAMEIRNFMDQLKEIKRNMEQPYWELRIGIHTGPIIAGVVGKRKFAYDIWGDTVNTASRMESSGTPGEINISEATYQYVKEFFQCQHRGKVAAKNKGDIDMYFVERIIPELSHDKEGQVPNQAFLEKLSQIEHLV</sequence>
<evidence type="ECO:0000256" key="3">
    <source>
        <dbReference type="ARBA" id="ARBA00012201"/>
    </source>
</evidence>
<dbReference type="GO" id="GO:0005524">
    <property type="term" value="F:ATP binding"/>
    <property type="evidence" value="ECO:0007669"/>
    <property type="project" value="UniProtKB-KW"/>
</dbReference>
<dbReference type="InterPro" id="IPR003018">
    <property type="entry name" value="GAF"/>
</dbReference>
<dbReference type="EMBL" id="RQGD01000010">
    <property type="protein sequence ID" value="TGL62135.1"/>
    <property type="molecule type" value="Genomic_DNA"/>
</dbReference>
<dbReference type="SMART" id="SM00044">
    <property type="entry name" value="CYCc"/>
    <property type="match status" value="1"/>
</dbReference>
<name>A0A4R9K763_9LEPT</name>
<dbReference type="OrthoDB" id="8874570at2"/>
<evidence type="ECO:0000256" key="8">
    <source>
        <dbReference type="ARBA" id="ARBA00022840"/>
    </source>
</evidence>
<comment type="caution">
    <text evidence="19">The sequence shown here is derived from an EMBL/GenBank/DDBJ whole genome shotgun (WGS) entry which is preliminary data.</text>
</comment>
<dbReference type="PROSITE" id="PS00452">
    <property type="entry name" value="GUANYLATE_CYCLASE_1"/>
    <property type="match status" value="1"/>
</dbReference>
<evidence type="ECO:0000256" key="10">
    <source>
        <dbReference type="ARBA" id="ARBA00022989"/>
    </source>
</evidence>
<evidence type="ECO:0000256" key="12">
    <source>
        <dbReference type="ARBA" id="ARBA00023136"/>
    </source>
</evidence>
<dbReference type="GO" id="GO:0035556">
    <property type="term" value="P:intracellular signal transduction"/>
    <property type="evidence" value="ECO:0007669"/>
    <property type="project" value="InterPro"/>
</dbReference>
<comment type="catalytic activity">
    <reaction evidence="1">
        <text>ATP = 3',5'-cyclic AMP + diphosphate</text>
        <dbReference type="Rhea" id="RHEA:15389"/>
        <dbReference type="ChEBI" id="CHEBI:30616"/>
        <dbReference type="ChEBI" id="CHEBI:33019"/>
        <dbReference type="ChEBI" id="CHEBI:58165"/>
        <dbReference type="EC" id="4.6.1.1"/>
    </reaction>
</comment>
<keyword evidence="11" id="KW-0115">cAMP biosynthesis</keyword>
<evidence type="ECO:0000256" key="1">
    <source>
        <dbReference type="ARBA" id="ARBA00001593"/>
    </source>
</evidence>
<dbReference type="Gene3D" id="3.30.450.40">
    <property type="match status" value="1"/>
</dbReference>
<keyword evidence="5" id="KW-0812">Transmembrane</keyword>
<dbReference type="InterPro" id="IPR029787">
    <property type="entry name" value="Nucleotide_cyclase"/>
</dbReference>
<dbReference type="GO" id="GO:0004016">
    <property type="term" value="F:adenylate cyclase activity"/>
    <property type="evidence" value="ECO:0007669"/>
    <property type="project" value="UniProtKB-EC"/>
</dbReference>
<evidence type="ECO:0000256" key="6">
    <source>
        <dbReference type="ARBA" id="ARBA00022723"/>
    </source>
</evidence>
<evidence type="ECO:0000259" key="18">
    <source>
        <dbReference type="PROSITE" id="PS50125"/>
    </source>
</evidence>
<evidence type="ECO:0000256" key="17">
    <source>
        <dbReference type="RuleBase" id="RU000405"/>
    </source>
</evidence>
<comment type="similarity">
    <text evidence="17">Belongs to the adenylyl cyclase class-4/guanylyl cyclase family.</text>
</comment>
<dbReference type="CDD" id="cd07302">
    <property type="entry name" value="CHD"/>
    <property type="match status" value="1"/>
</dbReference>
<dbReference type="AlphaFoldDB" id="A0A4R9K763"/>
<keyword evidence="8" id="KW-0067">ATP-binding</keyword>
<dbReference type="Proteomes" id="UP000297693">
    <property type="component" value="Unassembled WGS sequence"/>
</dbReference>
<evidence type="ECO:0000256" key="7">
    <source>
        <dbReference type="ARBA" id="ARBA00022741"/>
    </source>
</evidence>
<evidence type="ECO:0000256" key="13">
    <source>
        <dbReference type="ARBA" id="ARBA00023239"/>
    </source>
</evidence>
<evidence type="ECO:0000256" key="15">
    <source>
        <dbReference type="ARBA" id="ARBA00032637"/>
    </source>
</evidence>
<gene>
    <name evidence="19" type="ORF">EHQ58_02715</name>
</gene>
<dbReference type="GO" id="GO:0005886">
    <property type="term" value="C:plasma membrane"/>
    <property type="evidence" value="ECO:0007669"/>
    <property type="project" value="UniProtKB-ARBA"/>
</dbReference>
<dbReference type="Pfam" id="PF01590">
    <property type="entry name" value="GAF"/>
    <property type="match status" value="1"/>
</dbReference>
<keyword evidence="13 17" id="KW-0456">Lyase</keyword>
<evidence type="ECO:0000256" key="16">
    <source>
        <dbReference type="ARBA" id="ARBA00064436"/>
    </source>
</evidence>
<accession>A0A4R9K763</accession>
<dbReference type="GO" id="GO:0006171">
    <property type="term" value="P:cAMP biosynthetic process"/>
    <property type="evidence" value="ECO:0007669"/>
    <property type="project" value="UniProtKB-KW"/>
</dbReference>
<evidence type="ECO:0000256" key="9">
    <source>
        <dbReference type="ARBA" id="ARBA00022842"/>
    </source>
</evidence>
<dbReference type="InterPro" id="IPR029016">
    <property type="entry name" value="GAF-like_dom_sf"/>
</dbReference>
<keyword evidence="6" id="KW-0479">Metal-binding</keyword>
<dbReference type="RefSeq" id="WP_135621809.1">
    <property type="nucleotide sequence ID" value="NZ_RQGD01000010.1"/>
</dbReference>